<sequence>MNNPAVTITICRTCRPAGDEQPDPPGAALSRATVAKVAESNVARSVQVYEIACLSACTRACSATVSGRGKFSYVIGGLTPDDASDLVAFAEAHAASADGIPPWRARPERIRKNTIARLPPHGTPHPLVEQPSAATTPEEAS</sequence>
<dbReference type="Proteomes" id="UP001597308">
    <property type="component" value="Unassembled WGS sequence"/>
</dbReference>
<reference evidence="3" key="1">
    <citation type="journal article" date="2019" name="Int. J. Syst. Evol. Microbiol.">
        <title>The Global Catalogue of Microorganisms (GCM) 10K type strain sequencing project: providing services to taxonomists for standard genome sequencing and annotation.</title>
        <authorList>
            <consortium name="The Broad Institute Genomics Platform"/>
            <consortium name="The Broad Institute Genome Sequencing Center for Infectious Disease"/>
            <person name="Wu L."/>
            <person name="Ma J."/>
        </authorList>
    </citation>
    <scope>NUCLEOTIDE SEQUENCE [LARGE SCALE GENOMIC DNA]</scope>
    <source>
        <strain evidence="3">KCTC 23707</strain>
    </source>
</reference>
<dbReference type="InterPro" id="IPR012863">
    <property type="entry name" value="DUF1636"/>
</dbReference>
<accession>A0ABW4K2M3</accession>
<dbReference type="Pfam" id="PF07845">
    <property type="entry name" value="DUF1636"/>
    <property type="match status" value="1"/>
</dbReference>
<keyword evidence="3" id="KW-1185">Reference proteome</keyword>
<proteinExistence type="predicted"/>
<evidence type="ECO:0000256" key="1">
    <source>
        <dbReference type="SAM" id="MobiDB-lite"/>
    </source>
</evidence>
<gene>
    <name evidence="2" type="ORF">ACFSCV_02595</name>
</gene>
<dbReference type="EMBL" id="JBHUER010000001">
    <property type="protein sequence ID" value="MFD1701884.1"/>
    <property type="molecule type" value="Genomic_DNA"/>
</dbReference>
<organism evidence="2 3">
    <name type="scientific">Methylopila henanensis</name>
    <dbReference type="NCBI Taxonomy" id="873516"/>
    <lineage>
        <taxon>Bacteria</taxon>
        <taxon>Pseudomonadati</taxon>
        <taxon>Pseudomonadota</taxon>
        <taxon>Alphaproteobacteria</taxon>
        <taxon>Hyphomicrobiales</taxon>
        <taxon>Methylopilaceae</taxon>
        <taxon>Methylopila</taxon>
    </lineage>
</organism>
<name>A0ABW4K2M3_9HYPH</name>
<dbReference type="RefSeq" id="WP_378796694.1">
    <property type="nucleotide sequence ID" value="NZ_JBHUER010000001.1"/>
</dbReference>
<evidence type="ECO:0000313" key="2">
    <source>
        <dbReference type="EMBL" id="MFD1701884.1"/>
    </source>
</evidence>
<feature type="region of interest" description="Disordered" evidence="1">
    <location>
        <begin position="113"/>
        <end position="141"/>
    </location>
</feature>
<evidence type="ECO:0000313" key="3">
    <source>
        <dbReference type="Proteomes" id="UP001597308"/>
    </source>
</evidence>
<protein>
    <submittedName>
        <fullName evidence="2">DUF1636 family protein</fullName>
    </submittedName>
</protein>
<comment type="caution">
    <text evidence="2">The sequence shown here is derived from an EMBL/GenBank/DDBJ whole genome shotgun (WGS) entry which is preliminary data.</text>
</comment>